<evidence type="ECO:0000313" key="2">
    <source>
        <dbReference type="EMBL" id="CAD75291.1"/>
    </source>
</evidence>
<dbReference type="Proteomes" id="UP000001025">
    <property type="component" value="Chromosome"/>
</dbReference>
<dbReference type="AlphaFoldDB" id="Q7UNX4"/>
<feature type="region of interest" description="Disordered" evidence="1">
    <location>
        <begin position="1"/>
        <end position="39"/>
    </location>
</feature>
<gene>
    <name evidence="2" type="ordered locus">RB7290</name>
</gene>
<accession>Q7UNX4</accession>
<proteinExistence type="predicted"/>
<dbReference type="EnsemblBacteria" id="CAD75291">
    <property type="protein sequence ID" value="CAD75291"/>
    <property type="gene ID" value="RB7290"/>
</dbReference>
<evidence type="ECO:0000256" key="1">
    <source>
        <dbReference type="SAM" id="MobiDB-lite"/>
    </source>
</evidence>
<dbReference type="InParanoid" id="Q7UNX4"/>
<organism evidence="2 3">
    <name type="scientific">Rhodopirellula baltica (strain DSM 10527 / NCIMB 13988 / SH1)</name>
    <dbReference type="NCBI Taxonomy" id="243090"/>
    <lineage>
        <taxon>Bacteria</taxon>
        <taxon>Pseudomonadati</taxon>
        <taxon>Planctomycetota</taxon>
        <taxon>Planctomycetia</taxon>
        <taxon>Pirellulales</taxon>
        <taxon>Pirellulaceae</taxon>
        <taxon>Rhodopirellula</taxon>
    </lineage>
</organism>
<evidence type="ECO:0000313" key="3">
    <source>
        <dbReference type="Proteomes" id="UP000001025"/>
    </source>
</evidence>
<dbReference type="EMBL" id="BX294145">
    <property type="protein sequence ID" value="CAD75291.1"/>
    <property type="molecule type" value="Genomic_DNA"/>
</dbReference>
<dbReference type="KEGG" id="rba:RB7290"/>
<dbReference type="HOGENOM" id="CLU_3316004_0_0_0"/>
<protein>
    <submittedName>
        <fullName evidence="2">Uncharacterized protein</fullName>
    </submittedName>
</protein>
<sequence length="39" mass="4230">MPSPMSPSQRCRPSGLIRSSSDVSSARYQTSCRSPLSND</sequence>
<name>Q7UNX4_RHOBA</name>
<reference evidence="2 3" key="1">
    <citation type="journal article" date="2003" name="Proc. Natl. Acad. Sci. U.S.A.">
        <title>Complete genome sequence of the marine planctomycete Pirellula sp. strain 1.</title>
        <authorList>
            <person name="Gloeckner F.O."/>
            <person name="Kube M."/>
            <person name="Bauer M."/>
            <person name="Teeling H."/>
            <person name="Lombardot T."/>
            <person name="Ludwig W."/>
            <person name="Gade D."/>
            <person name="Beck A."/>
            <person name="Borzym K."/>
            <person name="Heitmann K."/>
            <person name="Rabus R."/>
            <person name="Schlesner H."/>
            <person name="Amann R."/>
            <person name="Reinhardt R."/>
        </authorList>
    </citation>
    <scope>NUCLEOTIDE SEQUENCE [LARGE SCALE GENOMIC DNA]</scope>
    <source>
        <strain evidence="3">DSM 10527 / NCIMB 13988 / SH1</strain>
    </source>
</reference>
<keyword evidence="3" id="KW-1185">Reference proteome</keyword>